<reference evidence="2 3" key="1">
    <citation type="submission" date="2020-08" db="EMBL/GenBank/DDBJ databases">
        <title>Sequencing the genomes of 1000 actinobacteria strains.</title>
        <authorList>
            <person name="Klenk H.-P."/>
        </authorList>
    </citation>
    <scope>NUCLEOTIDE SEQUENCE [LARGE SCALE GENOMIC DNA]</scope>
    <source>
        <strain evidence="2 3">DSM 27064</strain>
    </source>
</reference>
<dbReference type="RefSeq" id="WP_183304994.1">
    <property type="nucleotide sequence ID" value="NZ_JACIFD010000014.1"/>
</dbReference>
<dbReference type="SUPFAM" id="SSF46955">
    <property type="entry name" value="Putative DNA-binding domain"/>
    <property type="match status" value="1"/>
</dbReference>
<evidence type="ECO:0000313" key="2">
    <source>
        <dbReference type="EMBL" id="MBB4072075.1"/>
    </source>
</evidence>
<gene>
    <name evidence="2" type="ORF">F5897_001398</name>
</gene>
<evidence type="ECO:0000313" key="3">
    <source>
        <dbReference type="Proteomes" id="UP000571183"/>
    </source>
</evidence>
<comment type="caution">
    <text evidence="2">The sequence shown here is derived from an EMBL/GenBank/DDBJ whole genome shotgun (WGS) entry which is preliminary data.</text>
</comment>
<accession>A0A840DK32</accession>
<dbReference type="EMBL" id="JACIFD010000014">
    <property type="protein sequence ID" value="MBB4072075.1"/>
    <property type="molecule type" value="Genomic_DNA"/>
</dbReference>
<organism evidence="2 3">
    <name type="scientific">Canibacter oris</name>
    <dbReference type="NCBI Taxonomy" id="1365628"/>
    <lineage>
        <taxon>Bacteria</taxon>
        <taxon>Bacillati</taxon>
        <taxon>Actinomycetota</taxon>
        <taxon>Actinomycetes</taxon>
        <taxon>Micrococcales</taxon>
        <taxon>Microbacteriaceae</taxon>
        <taxon>Canibacter</taxon>
    </lineage>
</organism>
<protein>
    <recommendedName>
        <fullName evidence="4">Helix-turn-helix domain-containing protein</fullName>
    </recommendedName>
</protein>
<proteinExistence type="predicted"/>
<evidence type="ECO:0008006" key="4">
    <source>
        <dbReference type="Google" id="ProtNLM"/>
    </source>
</evidence>
<sequence>MKDQLLTASEATAIIGKSRTTFARAVEAGAIKPTYEPTTKTGARLYARQDVLKLKQQLDEKQKQKTTPTKNNKALAA</sequence>
<dbReference type="InterPro" id="IPR009061">
    <property type="entry name" value="DNA-bd_dom_put_sf"/>
</dbReference>
<feature type="compositionally biased region" description="Low complexity" evidence="1">
    <location>
        <begin position="65"/>
        <end position="77"/>
    </location>
</feature>
<keyword evidence="3" id="KW-1185">Reference proteome</keyword>
<evidence type="ECO:0000256" key="1">
    <source>
        <dbReference type="SAM" id="MobiDB-lite"/>
    </source>
</evidence>
<dbReference type="Proteomes" id="UP000571183">
    <property type="component" value="Unassembled WGS sequence"/>
</dbReference>
<name>A0A840DK32_9MICO</name>
<dbReference type="AlphaFoldDB" id="A0A840DK32"/>
<feature type="region of interest" description="Disordered" evidence="1">
    <location>
        <begin position="57"/>
        <end position="77"/>
    </location>
</feature>